<organism evidence="2 3">
    <name type="scientific">Coleofasciculus chthonoplastes PCC 7420</name>
    <dbReference type="NCBI Taxonomy" id="118168"/>
    <lineage>
        <taxon>Bacteria</taxon>
        <taxon>Bacillati</taxon>
        <taxon>Cyanobacteriota</taxon>
        <taxon>Cyanophyceae</taxon>
        <taxon>Coleofasciculales</taxon>
        <taxon>Coleofasciculaceae</taxon>
        <taxon>Coleofasciculus</taxon>
    </lineage>
</organism>
<dbReference type="EMBL" id="DS989843">
    <property type="protein sequence ID" value="EDX77819.1"/>
    <property type="molecule type" value="Genomic_DNA"/>
</dbReference>
<evidence type="ECO:0000256" key="1">
    <source>
        <dbReference type="SAM" id="SignalP"/>
    </source>
</evidence>
<dbReference type="HOGENOM" id="CLU_737110_0_0_3"/>
<keyword evidence="3" id="KW-1185">Reference proteome</keyword>
<evidence type="ECO:0000313" key="2">
    <source>
        <dbReference type="EMBL" id="EDX77819.1"/>
    </source>
</evidence>
<protein>
    <submittedName>
        <fullName evidence="2">Trypsin domain protein</fullName>
    </submittedName>
</protein>
<gene>
    <name evidence="2" type="ORF">MC7420_3143</name>
</gene>
<dbReference type="STRING" id="118168.MC7420_3143"/>
<dbReference type="InterPro" id="IPR043504">
    <property type="entry name" value="Peptidase_S1_PA_chymotrypsin"/>
</dbReference>
<reference evidence="2 3" key="1">
    <citation type="submission" date="2008-07" db="EMBL/GenBank/DDBJ databases">
        <authorList>
            <person name="Tandeau de Marsac N."/>
            <person name="Ferriera S."/>
            <person name="Johnson J."/>
            <person name="Kravitz S."/>
            <person name="Beeson K."/>
            <person name="Sutton G."/>
            <person name="Rogers Y.-H."/>
            <person name="Friedman R."/>
            <person name="Frazier M."/>
            <person name="Venter J.C."/>
        </authorList>
    </citation>
    <scope>NUCLEOTIDE SEQUENCE [LARGE SCALE GENOMIC DNA]</scope>
    <source>
        <strain evidence="2 3">PCC 7420</strain>
    </source>
</reference>
<accession>B4VKH1</accession>
<dbReference type="AlphaFoldDB" id="B4VKH1"/>
<dbReference type="SUPFAM" id="SSF50494">
    <property type="entry name" value="Trypsin-like serine proteases"/>
    <property type="match status" value="1"/>
</dbReference>
<dbReference type="RefSeq" id="WP_006099080.1">
    <property type="nucleotide sequence ID" value="NZ_DS989843.1"/>
</dbReference>
<keyword evidence="1" id="KW-0732">Signal</keyword>
<feature type="signal peptide" evidence="1">
    <location>
        <begin position="1"/>
        <end position="29"/>
    </location>
</feature>
<dbReference type="Gene3D" id="2.40.10.10">
    <property type="entry name" value="Trypsin-like serine proteases"/>
    <property type="match status" value="2"/>
</dbReference>
<dbReference type="Pfam" id="PF13365">
    <property type="entry name" value="Trypsin_2"/>
    <property type="match status" value="1"/>
</dbReference>
<proteinExistence type="predicted"/>
<dbReference type="InterPro" id="IPR009003">
    <property type="entry name" value="Peptidase_S1_PA"/>
</dbReference>
<dbReference type="OrthoDB" id="447561at2"/>
<evidence type="ECO:0000313" key="3">
    <source>
        <dbReference type="Proteomes" id="UP000003835"/>
    </source>
</evidence>
<sequence>MNVSIGVSTLSLGTITTVAIALSNAVALALTPTEIDALASQTTVVIGQGLQKGDVENRREWNTGSGVIIAKQGNRYSVLTALHVVRTQDVVYGIRTWDGNVHFVDTSAIHPLGSEQNRGKQINGLDLAVIQFESNHTYYQASVRNAQRLNSGEELFISGWPDPEDKSAYRVRWLRAGVLSFITPNPSVNGQYSLLYSNETRRGMSGGPVFDQDGWLVGIHGRGRAQNNEYCIDPQMSMNHSCGMQTIHFITAAEAANLSLNFNSDPVDPVVIATGQDNKQKADVIQNIYQDFTVDFIPSASRDQPSGTCWGLMLGEDFCDEGI</sequence>
<dbReference type="Proteomes" id="UP000003835">
    <property type="component" value="Unassembled WGS sequence"/>
</dbReference>
<name>B4VKH1_9CYAN</name>
<dbReference type="eggNOG" id="COG0265">
    <property type="taxonomic scope" value="Bacteria"/>
</dbReference>
<feature type="chain" id="PRO_5002827578" evidence="1">
    <location>
        <begin position="30"/>
        <end position="323"/>
    </location>
</feature>